<dbReference type="OrthoDB" id="10250282at2759"/>
<evidence type="ECO:0000313" key="2">
    <source>
        <dbReference type="EMBL" id="GBO35525.1"/>
    </source>
</evidence>
<comment type="caution">
    <text evidence="2">The sequence shown here is derived from an EMBL/GenBank/DDBJ whole genome shotgun (WGS) entry which is preliminary data.</text>
</comment>
<keyword evidence="3" id="KW-1185">Reference proteome</keyword>
<evidence type="ECO:0000313" key="1">
    <source>
        <dbReference type="EMBL" id="GBM57713.1"/>
    </source>
</evidence>
<accession>A0A4Y2WDJ4</accession>
<organism evidence="2 3">
    <name type="scientific">Araneus ventricosus</name>
    <name type="common">Orbweaver spider</name>
    <name type="synonym">Epeira ventricosa</name>
    <dbReference type="NCBI Taxonomy" id="182803"/>
    <lineage>
        <taxon>Eukaryota</taxon>
        <taxon>Metazoa</taxon>
        <taxon>Ecdysozoa</taxon>
        <taxon>Arthropoda</taxon>
        <taxon>Chelicerata</taxon>
        <taxon>Arachnida</taxon>
        <taxon>Araneae</taxon>
        <taxon>Araneomorphae</taxon>
        <taxon>Entelegynae</taxon>
        <taxon>Araneoidea</taxon>
        <taxon>Araneidae</taxon>
        <taxon>Araneus</taxon>
    </lineage>
</organism>
<dbReference type="AlphaFoldDB" id="A0A4Y2WDJ4"/>
<protein>
    <submittedName>
        <fullName evidence="2">Uncharacterized protein</fullName>
    </submittedName>
</protein>
<evidence type="ECO:0000313" key="3">
    <source>
        <dbReference type="Proteomes" id="UP000499080"/>
    </source>
</evidence>
<dbReference type="EMBL" id="BGPR01179400">
    <property type="protein sequence ID" value="GBM57713.1"/>
    <property type="molecule type" value="Genomic_DNA"/>
</dbReference>
<gene>
    <name evidence="2" type="ORF">AVEN_59577_1</name>
    <name evidence="1" type="ORF">AVEN_64861_1</name>
</gene>
<dbReference type="Proteomes" id="UP000499080">
    <property type="component" value="Unassembled WGS sequence"/>
</dbReference>
<reference evidence="2 3" key="1">
    <citation type="journal article" date="2019" name="Sci. Rep.">
        <title>Orb-weaving spider Araneus ventricosus genome elucidates the spidroin gene catalogue.</title>
        <authorList>
            <person name="Kono N."/>
            <person name="Nakamura H."/>
            <person name="Ohtoshi R."/>
            <person name="Moran D.A.P."/>
            <person name="Shinohara A."/>
            <person name="Yoshida Y."/>
            <person name="Fujiwara M."/>
            <person name="Mori M."/>
            <person name="Tomita M."/>
            <person name="Arakawa K."/>
        </authorList>
    </citation>
    <scope>NUCLEOTIDE SEQUENCE [LARGE SCALE GENOMIC DNA]</scope>
</reference>
<dbReference type="EMBL" id="BGPR01059506">
    <property type="protein sequence ID" value="GBO35525.1"/>
    <property type="molecule type" value="Genomic_DNA"/>
</dbReference>
<proteinExistence type="predicted"/>
<sequence>MLNNFFISYKNIFRGSIVATTDEKEAIVYGEIDASYVVEVREQIPILHQKRNDLYHIEYKPFDLTSYGS</sequence>
<dbReference type="SUPFAM" id="SSF56317">
    <property type="entry name" value="Carbon-nitrogen hydrolase"/>
    <property type="match status" value="1"/>
</dbReference>
<dbReference type="Gene3D" id="3.60.110.10">
    <property type="entry name" value="Carbon-nitrogen hydrolase"/>
    <property type="match status" value="1"/>
</dbReference>
<name>A0A4Y2WDJ4_ARAVE</name>
<dbReference type="InterPro" id="IPR036526">
    <property type="entry name" value="C-N_Hydrolase_sf"/>
</dbReference>